<proteinExistence type="predicted"/>
<gene>
    <name evidence="1" type="ORF">AMJ44_13955</name>
</gene>
<comment type="caution">
    <text evidence="1">The sequence shown here is derived from an EMBL/GenBank/DDBJ whole genome shotgun (WGS) entry which is preliminary data.</text>
</comment>
<evidence type="ECO:0008006" key="3">
    <source>
        <dbReference type="Google" id="ProtNLM"/>
    </source>
</evidence>
<evidence type="ECO:0000313" key="1">
    <source>
        <dbReference type="EMBL" id="KPJ63808.1"/>
    </source>
</evidence>
<dbReference type="AlphaFoldDB" id="A0A0S7XMX1"/>
<organism evidence="1 2">
    <name type="scientific">candidate division WOR-1 bacterium DG_54_3</name>
    <dbReference type="NCBI Taxonomy" id="1703775"/>
    <lineage>
        <taxon>Bacteria</taxon>
        <taxon>Bacillati</taxon>
        <taxon>Saganbacteria</taxon>
    </lineage>
</organism>
<dbReference type="InterPro" id="IPR007485">
    <property type="entry name" value="LPS_assembly_LptE"/>
</dbReference>
<protein>
    <recommendedName>
        <fullName evidence="3">DUF4136 domain-containing protein</fullName>
    </recommendedName>
</protein>
<sequence length="181" mass="20942">MQNYKSQFKIRIWKLLTLLPFFISGCGVYSFSGSSVSGVKTIAVPLFDNQTQEYGIRESLTETVADRFVKDNTLKVVNEKIADSILHGVITNYKRESHTFDEQENIKEYIVRIWVNVWFEEKKGKKTIWKEDNMQGWGIYCVKDCVDESGNPKSDETEDDGKERALQKLAEDIVNRTVKGW</sequence>
<accession>A0A0S7XMX1</accession>
<reference evidence="1 2" key="1">
    <citation type="journal article" date="2015" name="Microbiome">
        <title>Genomic resolution of linkages in carbon, nitrogen, and sulfur cycling among widespread estuary sediment bacteria.</title>
        <authorList>
            <person name="Baker B.J."/>
            <person name="Lazar C.S."/>
            <person name="Teske A.P."/>
            <person name="Dick G.J."/>
        </authorList>
    </citation>
    <scope>NUCLEOTIDE SEQUENCE [LARGE SCALE GENOMIC DNA]</scope>
    <source>
        <strain evidence="1">DG_54_3</strain>
    </source>
</reference>
<dbReference type="Pfam" id="PF04390">
    <property type="entry name" value="LptE"/>
    <property type="match status" value="1"/>
</dbReference>
<dbReference type="EMBL" id="LIZX01000218">
    <property type="protein sequence ID" value="KPJ63808.1"/>
    <property type="molecule type" value="Genomic_DNA"/>
</dbReference>
<name>A0A0S7XMX1_UNCSA</name>
<evidence type="ECO:0000313" key="2">
    <source>
        <dbReference type="Proteomes" id="UP000051861"/>
    </source>
</evidence>
<dbReference type="PROSITE" id="PS51257">
    <property type="entry name" value="PROKAR_LIPOPROTEIN"/>
    <property type="match status" value="1"/>
</dbReference>
<dbReference type="Proteomes" id="UP000051861">
    <property type="component" value="Unassembled WGS sequence"/>
</dbReference>
<dbReference type="GO" id="GO:0019867">
    <property type="term" value="C:outer membrane"/>
    <property type="evidence" value="ECO:0007669"/>
    <property type="project" value="InterPro"/>
</dbReference>
<dbReference type="GO" id="GO:0043165">
    <property type="term" value="P:Gram-negative-bacterium-type cell outer membrane assembly"/>
    <property type="evidence" value="ECO:0007669"/>
    <property type="project" value="InterPro"/>
</dbReference>